<dbReference type="GO" id="GO:0007035">
    <property type="term" value="P:vacuolar acidification"/>
    <property type="evidence" value="ECO:0007669"/>
    <property type="project" value="TreeGrafter"/>
</dbReference>
<reference evidence="9 10" key="1">
    <citation type="submission" date="2024-05" db="EMBL/GenBank/DDBJ databases">
        <title>Haplotype-resolved chromosome-level genome assembly of Huyou (Citrus changshanensis).</title>
        <authorList>
            <person name="Miao C."/>
            <person name="Chen W."/>
            <person name="Wu Y."/>
            <person name="Wang L."/>
            <person name="Zhao S."/>
            <person name="Grierson D."/>
            <person name="Xu C."/>
            <person name="Chen K."/>
        </authorList>
    </citation>
    <scope>NUCLEOTIDE SEQUENCE [LARGE SCALE GENOMIC DNA]</scope>
    <source>
        <strain evidence="9">01-14</strain>
        <tissue evidence="9">Leaf</tissue>
    </source>
</reference>
<organism evidence="9 10">
    <name type="scientific">Citrus x changshan-huyou</name>
    <dbReference type="NCBI Taxonomy" id="2935761"/>
    <lineage>
        <taxon>Eukaryota</taxon>
        <taxon>Viridiplantae</taxon>
        <taxon>Streptophyta</taxon>
        <taxon>Embryophyta</taxon>
        <taxon>Tracheophyta</taxon>
        <taxon>Spermatophyta</taxon>
        <taxon>Magnoliopsida</taxon>
        <taxon>eudicotyledons</taxon>
        <taxon>Gunneridae</taxon>
        <taxon>Pentapetalae</taxon>
        <taxon>rosids</taxon>
        <taxon>malvids</taxon>
        <taxon>Sapindales</taxon>
        <taxon>Rutaceae</taxon>
        <taxon>Aurantioideae</taxon>
        <taxon>Citrus</taxon>
    </lineage>
</organism>
<evidence type="ECO:0000313" key="10">
    <source>
        <dbReference type="Proteomes" id="UP001428341"/>
    </source>
</evidence>
<name>A0AAP0MNK1_9ROSI</name>
<dbReference type="PANTHER" id="PTHR11629:SF63">
    <property type="entry name" value="V-TYPE PROTON ATPASE SUBUNIT A"/>
    <property type="match status" value="1"/>
</dbReference>
<comment type="function">
    <text evidence="8">Essential component of the vacuolar proton pump (V-ATPase), a multimeric enzyme that catalyzes the translocation of protons across the membranes. Required for assembly and activity of the V-ATPase.</text>
</comment>
<keyword evidence="7" id="KW-0472">Membrane</keyword>
<dbReference type="GO" id="GO:0033179">
    <property type="term" value="C:proton-transporting V-type ATPase, V0 domain"/>
    <property type="evidence" value="ECO:0007669"/>
    <property type="project" value="InterPro"/>
</dbReference>
<evidence type="ECO:0000256" key="1">
    <source>
        <dbReference type="ARBA" id="ARBA00004141"/>
    </source>
</evidence>
<dbReference type="EMBL" id="JBCGBO010000003">
    <property type="protein sequence ID" value="KAK9216783.1"/>
    <property type="molecule type" value="Genomic_DNA"/>
</dbReference>
<dbReference type="AlphaFoldDB" id="A0AAP0MNK1"/>
<keyword evidence="3 8" id="KW-0813">Transport</keyword>
<proteinExistence type="inferred from homology"/>
<evidence type="ECO:0000256" key="7">
    <source>
        <dbReference type="ARBA" id="ARBA00023136"/>
    </source>
</evidence>
<keyword evidence="8" id="KW-0375">Hydrogen ion transport</keyword>
<gene>
    <name evidence="9" type="ORF">WN944_008794</name>
</gene>
<dbReference type="GO" id="GO:0051117">
    <property type="term" value="F:ATPase binding"/>
    <property type="evidence" value="ECO:0007669"/>
    <property type="project" value="TreeGrafter"/>
</dbReference>
<comment type="caution">
    <text evidence="9">The sequence shown here is derived from an EMBL/GenBank/DDBJ whole genome shotgun (WGS) entry which is preliminary data.</text>
</comment>
<evidence type="ECO:0000256" key="3">
    <source>
        <dbReference type="ARBA" id="ARBA00022448"/>
    </source>
</evidence>
<evidence type="ECO:0000256" key="6">
    <source>
        <dbReference type="ARBA" id="ARBA00023065"/>
    </source>
</evidence>
<dbReference type="GO" id="GO:0046961">
    <property type="term" value="F:proton-transporting ATPase activity, rotational mechanism"/>
    <property type="evidence" value="ECO:0007669"/>
    <property type="project" value="InterPro"/>
</dbReference>
<keyword evidence="4" id="KW-0812">Transmembrane</keyword>
<keyword evidence="6 8" id="KW-0406">Ion transport</keyword>
<evidence type="ECO:0000256" key="8">
    <source>
        <dbReference type="RuleBase" id="RU361189"/>
    </source>
</evidence>
<evidence type="ECO:0000256" key="4">
    <source>
        <dbReference type="ARBA" id="ARBA00022692"/>
    </source>
</evidence>
<dbReference type="GO" id="GO:0016471">
    <property type="term" value="C:vacuolar proton-transporting V-type ATPase complex"/>
    <property type="evidence" value="ECO:0007669"/>
    <property type="project" value="TreeGrafter"/>
</dbReference>
<protein>
    <recommendedName>
        <fullName evidence="8">V-type proton ATPase subunit a</fullName>
    </recommendedName>
</protein>
<dbReference type="InterPro" id="IPR002490">
    <property type="entry name" value="V-ATPase_116kDa_su"/>
</dbReference>
<evidence type="ECO:0000256" key="2">
    <source>
        <dbReference type="ARBA" id="ARBA00009904"/>
    </source>
</evidence>
<keyword evidence="10" id="KW-1185">Reference proteome</keyword>
<dbReference type="PANTHER" id="PTHR11629">
    <property type="entry name" value="VACUOLAR PROTON ATPASES"/>
    <property type="match status" value="1"/>
</dbReference>
<comment type="subcellular location">
    <subcellularLocation>
        <location evidence="1">Membrane</location>
        <topology evidence="1">Multi-pass membrane protein</topology>
    </subcellularLocation>
</comment>
<dbReference type="Proteomes" id="UP001428341">
    <property type="component" value="Unassembled WGS sequence"/>
</dbReference>
<evidence type="ECO:0000256" key="5">
    <source>
        <dbReference type="ARBA" id="ARBA00022989"/>
    </source>
</evidence>
<evidence type="ECO:0000313" key="9">
    <source>
        <dbReference type="EMBL" id="KAK9216783.1"/>
    </source>
</evidence>
<dbReference type="Pfam" id="PF01496">
    <property type="entry name" value="V_ATPase_I"/>
    <property type="match status" value="3"/>
</dbReference>
<comment type="similarity">
    <text evidence="2 8">Belongs to the V-ATPase 116 kDa subunit family.</text>
</comment>
<keyword evidence="5" id="KW-1133">Transmembrane helix</keyword>
<accession>A0AAP0MNK1</accession>
<sequence>MLTELFNQKRKKNGRWWLLPNDGSSAVGADAQLIIPIESAHCTISYLGGLGLFQFKDLNAGKSLFQRTFAAQMKRCGEMASKLRFIREEMSKAGLLPSTQSAGSVDIDFASLEVKLGELEAEPIEAGEFFSSAPSRAAAQQKELESHHLGEGFIDSPLSAEQWPYYKRKDNGFERILFHATRGNVFLKQSVVEDPVADPVSGEKVEKNVFVVFYSGDRAKKKIVKICDAFGASRYPFTEYLGKQFQMITEACVILMGVGCTIAGIVSGRISELRTTVDAGLVHRSNLLQTIADQFEQWNLLMEKVIYRTLNMLSMDVTKKCLVAESWCPVSAANQIENTLQRATINSNSQIGAIFQKLGDIVEMTFGGRYVIMMMALFSIYTGLIYNEFFSAPSELFGPSAYACCDPSCSDSTTVGLIKVQPTYPFNVDPRCLYGYLSILIIVKWCTGSQADLYHVMIYMFLSPTDDLGENQLFVGQKFLQILLLLSALVAVPWMPFPKPFLLKKQYQESWSGLLGSGSTVGSKYVSCFSSGKERDMPFLKDGLRGISRLESSRPDC</sequence>